<feature type="coiled-coil region" evidence="4">
    <location>
        <begin position="84"/>
        <end position="118"/>
    </location>
</feature>
<dbReference type="AlphaFoldDB" id="A0A4T0NSX5"/>
<dbReference type="Pfam" id="PF00581">
    <property type="entry name" value="Rhodanese"/>
    <property type="match status" value="1"/>
</dbReference>
<dbReference type="PROSITE" id="PS00678">
    <property type="entry name" value="WD_REPEATS_1"/>
    <property type="match status" value="3"/>
</dbReference>
<dbReference type="InterPro" id="IPR001680">
    <property type="entry name" value="WD40_rpt"/>
</dbReference>
<dbReference type="PROSITE" id="PS50206">
    <property type="entry name" value="RHODANESE_3"/>
    <property type="match status" value="1"/>
</dbReference>
<dbReference type="PANTHER" id="PTHR19848">
    <property type="entry name" value="WD40 REPEAT PROTEIN"/>
    <property type="match status" value="1"/>
</dbReference>
<evidence type="ECO:0000313" key="9">
    <source>
        <dbReference type="Proteomes" id="UP000307169"/>
    </source>
</evidence>
<organism evidence="6 9">
    <name type="scientific">Wallemia mellicola</name>
    <dbReference type="NCBI Taxonomy" id="1708541"/>
    <lineage>
        <taxon>Eukaryota</taxon>
        <taxon>Fungi</taxon>
        <taxon>Dikarya</taxon>
        <taxon>Basidiomycota</taxon>
        <taxon>Wallemiomycotina</taxon>
        <taxon>Wallemiomycetes</taxon>
        <taxon>Wallemiales</taxon>
        <taxon>Wallemiaceae</taxon>
        <taxon>Wallemia</taxon>
    </lineage>
</organism>
<evidence type="ECO:0000313" key="6">
    <source>
        <dbReference type="EMBL" id="TIC00452.1"/>
    </source>
</evidence>
<name>A0A4T0NSX5_9BASI</name>
<feature type="repeat" description="WD" evidence="3">
    <location>
        <begin position="156"/>
        <end position="192"/>
    </location>
</feature>
<feature type="repeat" description="WD" evidence="3">
    <location>
        <begin position="307"/>
        <end position="329"/>
    </location>
</feature>
<dbReference type="PRINTS" id="PR00320">
    <property type="entry name" value="GPROTEINBRPT"/>
</dbReference>
<reference evidence="8 9" key="1">
    <citation type="submission" date="2019-03" db="EMBL/GenBank/DDBJ databases">
        <title>Sequencing 25 genomes of Wallemia mellicola.</title>
        <authorList>
            <person name="Gostincar C."/>
        </authorList>
    </citation>
    <scope>NUCLEOTIDE SEQUENCE [LARGE SCALE GENOMIC DNA]</scope>
    <source>
        <strain evidence="6 9">EXF-1262</strain>
        <strain evidence="7 8">EXF-8738</strain>
    </source>
</reference>
<comment type="caution">
    <text evidence="6">The sequence shown here is derived from an EMBL/GenBank/DDBJ whole genome shotgun (WGS) entry which is preliminary data.</text>
</comment>
<dbReference type="SMART" id="SM00320">
    <property type="entry name" value="WD40"/>
    <property type="match status" value="5"/>
</dbReference>
<feature type="domain" description="Rhodanese" evidence="5">
    <location>
        <begin position="456"/>
        <end position="557"/>
    </location>
</feature>
<keyword evidence="1 3" id="KW-0853">WD repeat</keyword>
<feature type="repeat" description="WD" evidence="3">
    <location>
        <begin position="238"/>
        <end position="277"/>
    </location>
</feature>
<dbReference type="InterPro" id="IPR020472">
    <property type="entry name" value="WD40_PAC1"/>
</dbReference>
<dbReference type="EMBL" id="SPRO01000002">
    <property type="protein sequence ID" value="TIC34169.1"/>
    <property type="molecule type" value="Genomic_DNA"/>
</dbReference>
<evidence type="ECO:0000259" key="5">
    <source>
        <dbReference type="PROSITE" id="PS50206"/>
    </source>
</evidence>
<dbReference type="PROSITE" id="PS50082">
    <property type="entry name" value="WD_REPEATS_2"/>
    <property type="match status" value="4"/>
</dbReference>
<dbReference type="Gene3D" id="2.130.10.10">
    <property type="entry name" value="YVTN repeat-like/Quinoprotein amine dehydrogenase"/>
    <property type="match status" value="1"/>
</dbReference>
<dbReference type="InterPro" id="IPR036873">
    <property type="entry name" value="Rhodanese-like_dom_sf"/>
</dbReference>
<dbReference type="PROSITE" id="PS50294">
    <property type="entry name" value="WD_REPEATS_REGION"/>
    <property type="match status" value="3"/>
</dbReference>
<evidence type="ECO:0000256" key="3">
    <source>
        <dbReference type="PROSITE-ProRule" id="PRU00221"/>
    </source>
</evidence>
<gene>
    <name evidence="7" type="ORF">E3Q10_00280</name>
    <name evidence="6" type="ORF">E3Q17_02222</name>
</gene>
<keyword evidence="4" id="KW-0175">Coiled coil</keyword>
<proteinExistence type="predicted"/>
<dbReference type="InterPro" id="IPR001763">
    <property type="entry name" value="Rhodanese-like_dom"/>
</dbReference>
<dbReference type="InterPro" id="IPR015943">
    <property type="entry name" value="WD40/YVTN_repeat-like_dom_sf"/>
</dbReference>
<dbReference type="EMBL" id="SPRH01000023">
    <property type="protein sequence ID" value="TIC00452.1"/>
    <property type="molecule type" value="Genomic_DNA"/>
</dbReference>
<dbReference type="Proteomes" id="UP000305647">
    <property type="component" value="Unassembled WGS sequence"/>
</dbReference>
<evidence type="ECO:0000313" key="7">
    <source>
        <dbReference type="EMBL" id="TIC34169.1"/>
    </source>
</evidence>
<dbReference type="PANTHER" id="PTHR19848:SF8">
    <property type="entry name" value="F-BOX AND WD REPEAT DOMAIN CONTAINING 7"/>
    <property type="match status" value="1"/>
</dbReference>
<dbReference type="InterPro" id="IPR019775">
    <property type="entry name" value="WD40_repeat_CS"/>
</dbReference>
<dbReference type="SUPFAM" id="SSF50978">
    <property type="entry name" value="WD40 repeat-like"/>
    <property type="match status" value="1"/>
</dbReference>
<dbReference type="Pfam" id="PF00400">
    <property type="entry name" value="WD40"/>
    <property type="match status" value="3"/>
</dbReference>
<dbReference type="InterPro" id="IPR036322">
    <property type="entry name" value="WD40_repeat_dom_sf"/>
</dbReference>
<dbReference type="Gene3D" id="3.40.250.10">
    <property type="entry name" value="Rhodanese-like domain"/>
    <property type="match status" value="1"/>
</dbReference>
<dbReference type="SUPFAM" id="SSF52821">
    <property type="entry name" value="Rhodanese/Cell cycle control phosphatase"/>
    <property type="match status" value="1"/>
</dbReference>
<evidence type="ECO:0000256" key="1">
    <source>
        <dbReference type="ARBA" id="ARBA00022574"/>
    </source>
</evidence>
<evidence type="ECO:0000313" key="8">
    <source>
        <dbReference type="Proteomes" id="UP000305647"/>
    </source>
</evidence>
<protein>
    <submittedName>
        <fullName evidence="6">WD40 repeat-like protein</fullName>
    </submittedName>
</protein>
<dbReference type="SMART" id="SM00450">
    <property type="entry name" value="RHOD"/>
    <property type="match status" value="1"/>
</dbReference>
<accession>A0A4T0NSX5</accession>
<dbReference type="Proteomes" id="UP000307169">
    <property type="component" value="Unassembled WGS sequence"/>
</dbReference>
<feature type="repeat" description="WD" evidence="3">
    <location>
        <begin position="198"/>
        <end position="237"/>
    </location>
</feature>
<sequence>MEQSREILRELTPRLLASDLAGAKERVDRVTNEDLSSYPIPSTSSSTTTPLIRGYEATRPTNYNRRKLASNELSKLQSLNSTKRDVLSEEIDRVENQISKLNTVKKNLQIELRKTQEIDLELSDQLSQNPFSHPEYATFLPDEHDDLPINKPFMSMQAHGSAINDLTLDKPYGHLITASEDPSMRVWNMSTGLEEGQLIGHTAGVTRVQMEQNRCVSGSEDATLHIWDTHNRSNLAVFTGHTQRIDALQFSQSNLVSGASDKTVRLWDMTSGQCKLTMDLLAYVERPQLRNAGPPFIGGLQFYYNALITGSADSVVRMWDMRTGLPHRNLLGHMQTIWDLRTGKVLNSLHFESPIKDLQFDSRKIMIAGVNEGLALYNRVSDEYESLKIGSTVNTLEYLDTYMVTVMNYLINQTTRRAFPMAQRTFQTTAKTMFSDGFWDAPKLTYKDIKPLTKAPTEDRVLIDVREANEVIQGGIPSSVNLPLSNFEHALDLDDAEFRHLYGFDKPTNGIDDKRNFIFYCRSGKRSATACDLAIRRGIKNIHNYQGSYIDWLEQESKNKEEEDDD</sequence>
<evidence type="ECO:0000256" key="2">
    <source>
        <dbReference type="ARBA" id="ARBA00022737"/>
    </source>
</evidence>
<keyword evidence="2" id="KW-0677">Repeat</keyword>
<evidence type="ECO:0000256" key="4">
    <source>
        <dbReference type="SAM" id="Coils"/>
    </source>
</evidence>